<dbReference type="SUPFAM" id="SSF53167">
    <property type="entry name" value="Purine and uridine phosphorylases"/>
    <property type="match status" value="1"/>
</dbReference>
<accession>A0A1I4AMB3</accession>
<organism evidence="2 3">
    <name type="scientific">Rhodanobacter glycinis</name>
    <dbReference type="NCBI Taxonomy" id="582702"/>
    <lineage>
        <taxon>Bacteria</taxon>
        <taxon>Pseudomonadati</taxon>
        <taxon>Pseudomonadota</taxon>
        <taxon>Gammaproteobacteria</taxon>
        <taxon>Lysobacterales</taxon>
        <taxon>Rhodanobacteraceae</taxon>
        <taxon>Rhodanobacter</taxon>
    </lineage>
</organism>
<name>A0A1I4AMB3_9GAMM</name>
<dbReference type="NCBIfam" id="NF005500">
    <property type="entry name" value="PRK07115.1"/>
    <property type="match status" value="1"/>
</dbReference>
<proteinExistence type="predicted"/>
<evidence type="ECO:0000313" key="2">
    <source>
        <dbReference type="EMBL" id="SFK57514.1"/>
    </source>
</evidence>
<keyword evidence="3" id="KW-1185">Reference proteome</keyword>
<dbReference type="PANTHER" id="PTHR43691:SF6">
    <property type="entry name" value="AMP NUCLEOSIDASE"/>
    <property type="match status" value="1"/>
</dbReference>
<dbReference type="CDD" id="cd17762">
    <property type="entry name" value="AMN"/>
    <property type="match status" value="1"/>
</dbReference>
<dbReference type="PANTHER" id="PTHR43691">
    <property type="entry name" value="URIDINE PHOSPHORYLASE"/>
    <property type="match status" value="1"/>
</dbReference>
<dbReference type="Gene3D" id="3.40.50.1580">
    <property type="entry name" value="Nucleoside phosphorylase domain"/>
    <property type="match status" value="1"/>
</dbReference>
<sequence>MMSTIFWHLAGVASPVTRNGRPLRRLQSLRMKDKQEIVSNWLPRYTGTPLEQFGEHILLTNFGHYVDLFAEWHGVEVQGRDRPMPNATADGITLINFGMGSPNAATVMDLLGAIRPKAALFLGKCGGLKKKNQIGDLVLPIAAIRGEGTSNDYLPPEVPALPAFQLQRGVSTMIRDLGHDYWTGTVYTTNRRVWEHDDQFKDYLRRTRCMAVDMETATIFAAGFANGIPCGALLLVSDQPMIPEGVKTEASDRSVTTQFVESHIRIGIEALKLVRRNGRSVKHLRFEEDIEGE</sequence>
<dbReference type="InterPro" id="IPR010944">
    <property type="entry name" value="AMN-like"/>
</dbReference>
<dbReference type="InterPro" id="IPR000845">
    <property type="entry name" value="Nucleoside_phosphorylase_d"/>
</dbReference>
<dbReference type="Proteomes" id="UP000198725">
    <property type="component" value="Unassembled WGS sequence"/>
</dbReference>
<evidence type="ECO:0000313" key="3">
    <source>
        <dbReference type="Proteomes" id="UP000198725"/>
    </source>
</evidence>
<protein>
    <submittedName>
        <fullName evidence="2">AMP nucleosidase</fullName>
    </submittedName>
</protein>
<dbReference type="AlphaFoldDB" id="A0A1I4AMB3"/>
<dbReference type="GO" id="GO:0005829">
    <property type="term" value="C:cytosol"/>
    <property type="evidence" value="ECO:0007669"/>
    <property type="project" value="TreeGrafter"/>
</dbReference>
<dbReference type="GO" id="GO:0009116">
    <property type="term" value="P:nucleoside metabolic process"/>
    <property type="evidence" value="ECO:0007669"/>
    <property type="project" value="InterPro"/>
</dbReference>
<reference evidence="3" key="1">
    <citation type="submission" date="2016-10" db="EMBL/GenBank/DDBJ databases">
        <authorList>
            <person name="Varghese N."/>
            <person name="Submissions S."/>
        </authorList>
    </citation>
    <scope>NUCLEOTIDE SEQUENCE [LARGE SCALE GENOMIC DNA]</scope>
    <source>
        <strain evidence="3">MO64</strain>
    </source>
</reference>
<dbReference type="NCBIfam" id="TIGR01721">
    <property type="entry name" value="AMN-like"/>
    <property type="match status" value="1"/>
</dbReference>
<dbReference type="EMBL" id="FOSR01000004">
    <property type="protein sequence ID" value="SFK57514.1"/>
    <property type="molecule type" value="Genomic_DNA"/>
</dbReference>
<dbReference type="InterPro" id="IPR035994">
    <property type="entry name" value="Nucleoside_phosphorylase_sf"/>
</dbReference>
<feature type="domain" description="Nucleoside phosphorylase" evidence="1">
    <location>
        <begin position="60"/>
        <end position="266"/>
    </location>
</feature>
<dbReference type="Pfam" id="PF01048">
    <property type="entry name" value="PNP_UDP_1"/>
    <property type="match status" value="1"/>
</dbReference>
<dbReference type="GO" id="GO:0008714">
    <property type="term" value="F:AMP nucleosidase activity"/>
    <property type="evidence" value="ECO:0007669"/>
    <property type="project" value="InterPro"/>
</dbReference>
<dbReference type="InterPro" id="IPR047039">
    <property type="entry name" value="AMN_phosphorylase"/>
</dbReference>
<gene>
    <name evidence="2" type="ORF">SAMN05192579_10440</name>
</gene>
<evidence type="ECO:0000259" key="1">
    <source>
        <dbReference type="Pfam" id="PF01048"/>
    </source>
</evidence>